<name>A0A1A8BZP2_NOTKA</name>
<dbReference type="EMBL" id="HADZ01008347">
    <property type="protein sequence ID" value="SBP72288.1"/>
    <property type="molecule type" value="Transcribed_RNA"/>
</dbReference>
<reference evidence="1" key="2">
    <citation type="submission" date="2016-06" db="EMBL/GenBank/DDBJ databases">
        <title>The genome of a short-lived fish provides insights into sex chromosome evolution and the genetic control of aging.</title>
        <authorList>
            <person name="Reichwald K."/>
            <person name="Felder M."/>
            <person name="Petzold A."/>
            <person name="Koch P."/>
            <person name="Groth M."/>
            <person name="Platzer M."/>
        </authorList>
    </citation>
    <scope>NUCLEOTIDE SEQUENCE</scope>
    <source>
        <tissue evidence="1">Brain</tissue>
    </source>
</reference>
<evidence type="ECO:0000313" key="1">
    <source>
        <dbReference type="EMBL" id="SBP72288.1"/>
    </source>
</evidence>
<dbReference type="AlphaFoldDB" id="A0A1A8BZP2"/>
<reference evidence="1" key="1">
    <citation type="submission" date="2016-05" db="EMBL/GenBank/DDBJ databases">
        <authorList>
            <person name="Lavstsen T."/>
            <person name="Jespersen J.S."/>
        </authorList>
    </citation>
    <scope>NUCLEOTIDE SEQUENCE</scope>
    <source>
        <tissue evidence="1">Brain</tissue>
    </source>
</reference>
<sequence>MNRDNGVYTLDQEWDFGEESAGSRGQHRSLLPADKQMLTAVSFEEVRRSGRNCQ</sequence>
<accession>A0A1A8BZP2</accession>
<proteinExistence type="predicted"/>
<gene>
    <name evidence="1" type="primary">Nfu_g_1_024021</name>
</gene>
<organism evidence="1">
    <name type="scientific">Nothobranchius kadleci</name>
    <name type="common">African annual killifish</name>
    <dbReference type="NCBI Taxonomy" id="1051664"/>
    <lineage>
        <taxon>Eukaryota</taxon>
        <taxon>Metazoa</taxon>
        <taxon>Chordata</taxon>
        <taxon>Craniata</taxon>
        <taxon>Vertebrata</taxon>
        <taxon>Euteleostomi</taxon>
        <taxon>Actinopterygii</taxon>
        <taxon>Neopterygii</taxon>
        <taxon>Teleostei</taxon>
        <taxon>Neoteleostei</taxon>
        <taxon>Acanthomorphata</taxon>
        <taxon>Ovalentaria</taxon>
        <taxon>Atherinomorphae</taxon>
        <taxon>Cyprinodontiformes</taxon>
        <taxon>Nothobranchiidae</taxon>
        <taxon>Nothobranchius</taxon>
    </lineage>
</organism>
<protein>
    <submittedName>
        <fullName evidence="1">Uncharacterized protein</fullName>
    </submittedName>
</protein>